<name>A0AAD9VNA5_9HYME</name>
<comment type="caution">
    <text evidence="2">The sequence shown here is derived from an EMBL/GenBank/DDBJ whole genome shotgun (WGS) entry which is preliminary data.</text>
</comment>
<sequence length="830" mass="92854">MSERKVELIENVEKQNPGESLAVEDDDIIDVSAFDFSDTDRWLYEPVQYSPETMVHDLYAWLRNSPETSYQNSHTATKKSIDTRTFTRPKKRNSRMSFESIIEALPPQLQNVCKIKDKESHKLYQNASKKQMSEKKEFIPFMLKATMGVNSFVPDDALVASGRESMEAFLNMSSSKGIDSFINLVEPEFGDTLMNISHPSILYSSIISLASSELDNTITENKNEDKISINNTFTSKSTSKKMNLNDTYDTDMHNDVSSNAKIEQACIEVLSSTFTNPSDLNVTIVKSQSTEASNSLDTTYHCTNAKEGKKQTMDKPMFDLKVEKNEKQCPNNMALPVQNNCANLVPHVTVFGNKQPSKHENLLNETFKSINKNSNPCQSFMNSTCLPAEEIPSLRRELLTEIQRSGRYKLHSVYSNASDEPFAQLKAKENIDVTYDSSLIQKSIIPIENKYNTYRKLPSEDQRNSQNELPNCNIVTCTQKDLQSRKFYTFTKKTGNINGKNSLETVEQFSNIDTTFCKPAPKSPKKKLHAPKTLSKLPQILQKSNPNLLLNTTKTIDITGYSHIPNVGQVRGSYINAMQNIAKPITNKSCSLGKLRSGSEQRLPHVDINATFQKPSSAGSTESIDSTQSVHSAPDLDDRLSVCSDSSRNSYNVRTTNMEQLHQIVCAQEECSKHESTPKPKKQILHNNWIDELKDLPSPISKNNIEEPKSNLSSLTSMDSTLTASSPIISPTGSSQAINSQPINEEHKVSSNVEEKEQGNVAGFVKTATNKPPNVTENKTRLRQPTNWNTGNKPPGIVSGIPRPPSRIPAFRFVRPNTKPNQGDLKKGCL</sequence>
<feature type="compositionally biased region" description="Polar residues" evidence="1">
    <location>
        <begin position="612"/>
        <end position="631"/>
    </location>
</feature>
<gene>
    <name evidence="2" type="ORF">KPH14_012393</name>
</gene>
<keyword evidence="3" id="KW-1185">Reference proteome</keyword>
<protein>
    <submittedName>
        <fullName evidence="2">Uncharacterized protein</fullName>
    </submittedName>
</protein>
<reference evidence="2" key="2">
    <citation type="journal article" date="2023" name="Commun. Biol.">
        <title>Intrasexual cuticular hydrocarbon dimorphism in a wasp sheds light on hydrocarbon biosynthesis genes in Hymenoptera.</title>
        <authorList>
            <person name="Moris V.C."/>
            <person name="Podsiadlowski L."/>
            <person name="Martin S."/>
            <person name="Oeyen J.P."/>
            <person name="Donath A."/>
            <person name="Petersen M."/>
            <person name="Wilbrandt J."/>
            <person name="Misof B."/>
            <person name="Liedtke D."/>
            <person name="Thamm M."/>
            <person name="Scheiner R."/>
            <person name="Schmitt T."/>
            <person name="Niehuis O."/>
        </authorList>
    </citation>
    <scope>NUCLEOTIDE SEQUENCE</scope>
    <source>
        <strain evidence="2">GBR_01_08_01A</strain>
    </source>
</reference>
<organism evidence="2 3">
    <name type="scientific">Odynerus spinipes</name>
    <dbReference type="NCBI Taxonomy" id="1348599"/>
    <lineage>
        <taxon>Eukaryota</taxon>
        <taxon>Metazoa</taxon>
        <taxon>Ecdysozoa</taxon>
        <taxon>Arthropoda</taxon>
        <taxon>Hexapoda</taxon>
        <taxon>Insecta</taxon>
        <taxon>Pterygota</taxon>
        <taxon>Neoptera</taxon>
        <taxon>Endopterygota</taxon>
        <taxon>Hymenoptera</taxon>
        <taxon>Apocrita</taxon>
        <taxon>Aculeata</taxon>
        <taxon>Vespoidea</taxon>
        <taxon>Vespidae</taxon>
        <taxon>Eumeninae</taxon>
        <taxon>Odynerus</taxon>
    </lineage>
</organism>
<proteinExistence type="predicted"/>
<evidence type="ECO:0000313" key="2">
    <source>
        <dbReference type="EMBL" id="KAK2580115.1"/>
    </source>
</evidence>
<evidence type="ECO:0000256" key="1">
    <source>
        <dbReference type="SAM" id="MobiDB-lite"/>
    </source>
</evidence>
<dbReference type="Proteomes" id="UP001258017">
    <property type="component" value="Unassembled WGS sequence"/>
</dbReference>
<dbReference type="AlphaFoldDB" id="A0AAD9VNA5"/>
<dbReference type="EMBL" id="JAIFRP010000062">
    <property type="protein sequence ID" value="KAK2580115.1"/>
    <property type="molecule type" value="Genomic_DNA"/>
</dbReference>
<feature type="region of interest" description="Disordered" evidence="1">
    <location>
        <begin position="612"/>
        <end position="638"/>
    </location>
</feature>
<evidence type="ECO:0000313" key="3">
    <source>
        <dbReference type="Proteomes" id="UP001258017"/>
    </source>
</evidence>
<accession>A0AAD9VNA5</accession>
<feature type="compositionally biased region" description="Polar residues" evidence="1">
    <location>
        <begin position="767"/>
        <end position="792"/>
    </location>
</feature>
<feature type="region of interest" description="Disordered" evidence="1">
    <location>
        <begin position="766"/>
        <end position="807"/>
    </location>
</feature>
<reference evidence="2" key="1">
    <citation type="submission" date="2021-08" db="EMBL/GenBank/DDBJ databases">
        <authorList>
            <person name="Misof B."/>
            <person name="Oliver O."/>
            <person name="Podsiadlowski L."/>
            <person name="Donath A."/>
            <person name="Peters R."/>
            <person name="Mayer C."/>
            <person name="Rust J."/>
            <person name="Gunkel S."/>
            <person name="Lesny P."/>
            <person name="Martin S."/>
            <person name="Oeyen J.P."/>
            <person name="Petersen M."/>
            <person name="Panagiotis P."/>
            <person name="Wilbrandt J."/>
            <person name="Tanja T."/>
        </authorList>
    </citation>
    <scope>NUCLEOTIDE SEQUENCE</scope>
    <source>
        <strain evidence="2">GBR_01_08_01A</strain>
        <tissue evidence="2">Thorax + abdomen</tissue>
    </source>
</reference>